<dbReference type="Pfam" id="PF08327">
    <property type="entry name" value="AHSA1"/>
    <property type="match status" value="1"/>
</dbReference>
<reference evidence="4" key="1">
    <citation type="submission" date="2016-10" db="EMBL/GenBank/DDBJ databases">
        <authorList>
            <person name="Varghese N."/>
            <person name="Submissions S."/>
        </authorList>
    </citation>
    <scope>NUCLEOTIDE SEQUENCE [LARGE SCALE GENOMIC DNA]</scope>
    <source>
        <strain evidence="4">DSM 44544</strain>
    </source>
</reference>
<name>A0A1H4X8F0_9PSEU</name>
<dbReference type="EMBL" id="FNSO01000004">
    <property type="protein sequence ID" value="SED01847.1"/>
    <property type="molecule type" value="Genomic_DNA"/>
</dbReference>
<keyword evidence="4" id="KW-1185">Reference proteome</keyword>
<organism evidence="3 4">
    <name type="scientific">Amycolatopsis tolypomycina</name>
    <dbReference type="NCBI Taxonomy" id="208445"/>
    <lineage>
        <taxon>Bacteria</taxon>
        <taxon>Bacillati</taxon>
        <taxon>Actinomycetota</taxon>
        <taxon>Actinomycetes</taxon>
        <taxon>Pseudonocardiales</taxon>
        <taxon>Pseudonocardiaceae</taxon>
        <taxon>Amycolatopsis</taxon>
    </lineage>
</organism>
<dbReference type="InterPro" id="IPR023393">
    <property type="entry name" value="START-like_dom_sf"/>
</dbReference>
<protein>
    <submittedName>
        <fullName evidence="3">Uncharacterized conserved protein YndB, AHSA1/START domain</fullName>
    </submittedName>
</protein>
<evidence type="ECO:0000313" key="3">
    <source>
        <dbReference type="EMBL" id="SED01847.1"/>
    </source>
</evidence>
<proteinExistence type="inferred from homology"/>
<evidence type="ECO:0000256" key="1">
    <source>
        <dbReference type="ARBA" id="ARBA00006817"/>
    </source>
</evidence>
<dbReference type="AlphaFoldDB" id="A0A1H4X8F0"/>
<dbReference type="InterPro" id="IPR013538">
    <property type="entry name" value="ASHA1/2-like_C"/>
</dbReference>
<sequence>MTMAKYDTEILADDEVPAIRLVREFDAPPAQVFRAHVDPELYAQWIGPHSVTTRITRWDARTGGEWAFANDRDGEELATFHGCFHEVRPDERIVSTFTYDGEPDGVALEILTLEELEGGRTRLRMLSVVQDFATRDAMLASGMDVGVNEGYVKLDALLAKEA</sequence>
<dbReference type="Proteomes" id="UP000199622">
    <property type="component" value="Unassembled WGS sequence"/>
</dbReference>
<feature type="domain" description="Activator of Hsp90 ATPase homologue 1/2-like C-terminal" evidence="2">
    <location>
        <begin position="26"/>
        <end position="158"/>
    </location>
</feature>
<gene>
    <name evidence="3" type="ORF">SAMN04489727_6024</name>
</gene>
<dbReference type="OrthoDB" id="5185819at2"/>
<dbReference type="RefSeq" id="WP_091313553.1">
    <property type="nucleotide sequence ID" value="NZ_FNSO01000004.1"/>
</dbReference>
<dbReference type="CDD" id="cd07826">
    <property type="entry name" value="SRPBCC_CalC_Aha1-like_9"/>
    <property type="match status" value="1"/>
</dbReference>
<evidence type="ECO:0000313" key="4">
    <source>
        <dbReference type="Proteomes" id="UP000199622"/>
    </source>
</evidence>
<dbReference type="SUPFAM" id="SSF55961">
    <property type="entry name" value="Bet v1-like"/>
    <property type="match status" value="1"/>
</dbReference>
<comment type="similarity">
    <text evidence="1">Belongs to the AHA1 family.</text>
</comment>
<evidence type="ECO:0000259" key="2">
    <source>
        <dbReference type="Pfam" id="PF08327"/>
    </source>
</evidence>
<dbReference type="STRING" id="208445.SAMN04489727_6024"/>
<accession>A0A1H4X8F0</accession>
<dbReference type="Gene3D" id="3.30.530.20">
    <property type="match status" value="1"/>
</dbReference>